<feature type="chain" id="PRO_5014599121" description="DUF2846 domain-containing protein" evidence="1">
    <location>
        <begin position="19"/>
        <end position="139"/>
    </location>
</feature>
<evidence type="ECO:0000313" key="2">
    <source>
        <dbReference type="EMBL" id="PKD44482.1"/>
    </source>
</evidence>
<keyword evidence="1" id="KW-0732">Signal</keyword>
<dbReference type="OrthoDB" id="1524089at2"/>
<gene>
    <name evidence="2" type="ORF">CWD77_03170</name>
</gene>
<evidence type="ECO:0000313" key="3">
    <source>
        <dbReference type="Proteomes" id="UP000233398"/>
    </source>
</evidence>
<dbReference type="RefSeq" id="WP_101071772.1">
    <property type="nucleotide sequence ID" value="NZ_PISP01000001.1"/>
</dbReference>
<dbReference type="Proteomes" id="UP000233398">
    <property type="component" value="Unassembled WGS sequence"/>
</dbReference>
<proteinExistence type="predicted"/>
<dbReference type="AlphaFoldDB" id="A0A2N0VJW9"/>
<accession>A0A2N0VJW9</accession>
<feature type="signal peptide" evidence="1">
    <location>
        <begin position="1"/>
        <end position="18"/>
    </location>
</feature>
<reference evidence="2 3" key="1">
    <citation type="submission" date="2017-11" db="EMBL/GenBank/DDBJ databases">
        <title>Rhodohalobacter 15182 sp. nov., isolated from a salt lake.</title>
        <authorList>
            <person name="Han S."/>
        </authorList>
    </citation>
    <scope>NUCLEOTIDE SEQUENCE [LARGE SCALE GENOMIC DNA]</scope>
    <source>
        <strain evidence="2 3">15182</strain>
    </source>
</reference>
<sequence length="139" mass="15650">MNKLLAIICSVFIFCSCASIQTENVNSKKLYSVDHYTSASYGSTYLNLQSFSFEDKDQLIPAAYHINNIPFYDIDNPGNNVLSVLPGQFKIRALAIGKEPTELVIELEKRDSVVVTIYLKDDTEPLHKYEKIGTNDNAH</sequence>
<name>A0A2N0VJW9_9BACT</name>
<evidence type="ECO:0000256" key="1">
    <source>
        <dbReference type="SAM" id="SignalP"/>
    </source>
</evidence>
<organism evidence="2 3">
    <name type="scientific">Rhodohalobacter barkolensis</name>
    <dbReference type="NCBI Taxonomy" id="2053187"/>
    <lineage>
        <taxon>Bacteria</taxon>
        <taxon>Pseudomonadati</taxon>
        <taxon>Balneolota</taxon>
        <taxon>Balneolia</taxon>
        <taxon>Balneolales</taxon>
        <taxon>Balneolaceae</taxon>
        <taxon>Rhodohalobacter</taxon>
    </lineage>
</organism>
<evidence type="ECO:0008006" key="4">
    <source>
        <dbReference type="Google" id="ProtNLM"/>
    </source>
</evidence>
<dbReference type="PROSITE" id="PS51257">
    <property type="entry name" value="PROKAR_LIPOPROTEIN"/>
    <property type="match status" value="1"/>
</dbReference>
<dbReference type="EMBL" id="PISP01000001">
    <property type="protein sequence ID" value="PKD44482.1"/>
    <property type="molecule type" value="Genomic_DNA"/>
</dbReference>
<protein>
    <recommendedName>
        <fullName evidence="4">DUF2846 domain-containing protein</fullName>
    </recommendedName>
</protein>
<keyword evidence="3" id="KW-1185">Reference proteome</keyword>
<comment type="caution">
    <text evidence="2">The sequence shown here is derived from an EMBL/GenBank/DDBJ whole genome shotgun (WGS) entry which is preliminary data.</text>
</comment>